<dbReference type="Proteomes" id="UP000318053">
    <property type="component" value="Unassembled WGS sequence"/>
</dbReference>
<name>A0A5C5X8J7_9BACT</name>
<dbReference type="InterPro" id="IPR050465">
    <property type="entry name" value="UPF0194_transport"/>
</dbReference>
<gene>
    <name evidence="6" type="ORF">CA85_38900</name>
</gene>
<protein>
    <submittedName>
        <fullName evidence="6">HlyD family secretion protein</fullName>
    </submittedName>
</protein>
<accession>A0A5C5X8J7</accession>
<keyword evidence="7" id="KW-1185">Reference proteome</keyword>
<feature type="compositionally biased region" description="Basic and acidic residues" evidence="4">
    <location>
        <begin position="71"/>
        <end position="112"/>
    </location>
</feature>
<reference evidence="6 7" key="1">
    <citation type="submission" date="2019-02" db="EMBL/GenBank/DDBJ databases">
        <title>Deep-cultivation of Planctomycetes and their phenomic and genomic characterization uncovers novel biology.</title>
        <authorList>
            <person name="Wiegand S."/>
            <person name="Jogler M."/>
            <person name="Boedeker C."/>
            <person name="Pinto D."/>
            <person name="Vollmers J."/>
            <person name="Rivas-Marin E."/>
            <person name="Kohn T."/>
            <person name="Peeters S.H."/>
            <person name="Heuer A."/>
            <person name="Rast P."/>
            <person name="Oberbeckmann S."/>
            <person name="Bunk B."/>
            <person name="Jeske O."/>
            <person name="Meyerdierks A."/>
            <person name="Storesund J.E."/>
            <person name="Kallscheuer N."/>
            <person name="Luecker S."/>
            <person name="Lage O.M."/>
            <person name="Pohl T."/>
            <person name="Merkel B.J."/>
            <person name="Hornburger P."/>
            <person name="Mueller R.-W."/>
            <person name="Bruemmer F."/>
            <person name="Labrenz M."/>
            <person name="Spormann A.M."/>
            <person name="Op Den Camp H."/>
            <person name="Overmann J."/>
            <person name="Amann R."/>
            <person name="Jetten M.S.M."/>
            <person name="Mascher T."/>
            <person name="Medema M.H."/>
            <person name="Devos D.P."/>
            <person name="Kaster A.-K."/>
            <person name="Ovreas L."/>
            <person name="Rohde M."/>
            <person name="Galperin M.Y."/>
            <person name="Jogler C."/>
        </authorList>
    </citation>
    <scope>NUCLEOTIDE SEQUENCE [LARGE SCALE GENOMIC DNA]</scope>
    <source>
        <strain evidence="6 7">CA85</strain>
    </source>
</reference>
<feature type="chain" id="PRO_5023043319" evidence="5">
    <location>
        <begin position="22"/>
        <end position="480"/>
    </location>
</feature>
<dbReference type="GO" id="GO:0030313">
    <property type="term" value="C:cell envelope"/>
    <property type="evidence" value="ECO:0007669"/>
    <property type="project" value="UniProtKB-SubCell"/>
</dbReference>
<keyword evidence="5" id="KW-0732">Signal</keyword>
<feature type="signal peptide" evidence="5">
    <location>
        <begin position="1"/>
        <end position="21"/>
    </location>
</feature>
<comment type="caution">
    <text evidence="6">The sequence shown here is derived from an EMBL/GenBank/DDBJ whole genome shotgun (WGS) entry which is preliminary data.</text>
</comment>
<dbReference type="PROSITE" id="PS51257">
    <property type="entry name" value="PROKAR_LIPOPROTEIN"/>
    <property type="match status" value="1"/>
</dbReference>
<evidence type="ECO:0000256" key="3">
    <source>
        <dbReference type="SAM" id="Coils"/>
    </source>
</evidence>
<feature type="compositionally biased region" description="Basic and acidic residues" evidence="4">
    <location>
        <begin position="41"/>
        <end position="63"/>
    </location>
</feature>
<evidence type="ECO:0000256" key="2">
    <source>
        <dbReference type="ARBA" id="ARBA00023054"/>
    </source>
</evidence>
<feature type="coiled-coil region" evidence="3">
    <location>
        <begin position="161"/>
        <end position="353"/>
    </location>
</feature>
<dbReference type="EMBL" id="SJPK01000011">
    <property type="protein sequence ID" value="TWT59194.1"/>
    <property type="molecule type" value="Genomic_DNA"/>
</dbReference>
<dbReference type="PANTHER" id="PTHR32347:SF14">
    <property type="entry name" value="EFFLUX SYSTEM COMPONENT YKNX-RELATED"/>
    <property type="match status" value="1"/>
</dbReference>
<organism evidence="6 7">
    <name type="scientific">Allorhodopirellula solitaria</name>
    <dbReference type="NCBI Taxonomy" id="2527987"/>
    <lineage>
        <taxon>Bacteria</taxon>
        <taxon>Pseudomonadati</taxon>
        <taxon>Planctomycetota</taxon>
        <taxon>Planctomycetia</taxon>
        <taxon>Pirellulales</taxon>
        <taxon>Pirellulaceae</taxon>
        <taxon>Allorhodopirellula</taxon>
    </lineage>
</organism>
<proteinExistence type="predicted"/>
<sequence precursor="true">MKRFVYPTLMVGLLGAFGAMSCCPAHVIAGETLHRQAALSAHDEESAEDKSTHDDPDREKDAGEASPEAEPAAKDKAKKQADDEASAQKDAEKDAKKDSEKDSEKDGNEQAEVVKVDGVFEAVRSWELVHDRDQIQTLEVERILPHGDRVTKGQTVVWFDSEAVDRQLDNAETEMQLAELAADDDQFAYEQFLKTQEFDREAAERTRDQARQDYDNYVKVDREQTIESAEFSLKNSRYYLANAQEELTQLTQMYEEDDLTEESEEIVLKRAKQAVESAEFNLEKAEVRTERMISQTVPLQDATHEDALAKAEMAYAKTTRNLTSAKKQRDLKRKQAARELAKKSEDLQTLREQRKAIVMKAPGDGIVLYGQLTRGALGSKPSTIEVGSKISQKQVVATIVNPNRLRVRVELSESQLATVVADAKCVIKPVSQPDLSFDGVVTRVAGVPFAAKKFDAEIKIKGKVDDAIVPAMTCSVEFTK</sequence>
<feature type="region of interest" description="Disordered" evidence="4">
    <location>
        <begin position="38"/>
        <end position="112"/>
    </location>
</feature>
<evidence type="ECO:0000256" key="4">
    <source>
        <dbReference type="SAM" id="MobiDB-lite"/>
    </source>
</evidence>
<dbReference type="AlphaFoldDB" id="A0A5C5X8J7"/>
<evidence type="ECO:0000313" key="7">
    <source>
        <dbReference type="Proteomes" id="UP000318053"/>
    </source>
</evidence>
<keyword evidence="2 3" id="KW-0175">Coiled coil</keyword>
<evidence type="ECO:0000256" key="5">
    <source>
        <dbReference type="SAM" id="SignalP"/>
    </source>
</evidence>
<evidence type="ECO:0000256" key="1">
    <source>
        <dbReference type="ARBA" id="ARBA00004196"/>
    </source>
</evidence>
<comment type="subcellular location">
    <subcellularLocation>
        <location evidence="1">Cell envelope</location>
    </subcellularLocation>
</comment>
<dbReference type="Gene3D" id="2.40.30.170">
    <property type="match status" value="1"/>
</dbReference>
<dbReference type="RefSeq" id="WP_246112947.1">
    <property type="nucleotide sequence ID" value="NZ_SJPK01000011.1"/>
</dbReference>
<evidence type="ECO:0000313" key="6">
    <source>
        <dbReference type="EMBL" id="TWT59194.1"/>
    </source>
</evidence>
<dbReference type="PANTHER" id="PTHR32347">
    <property type="entry name" value="EFFLUX SYSTEM COMPONENT YKNX-RELATED"/>
    <property type="match status" value="1"/>
</dbReference>